<dbReference type="AlphaFoldDB" id="A0A5C3Q151"/>
<dbReference type="InterPro" id="IPR008979">
    <property type="entry name" value="Galactose-bd-like_sf"/>
</dbReference>
<dbReference type="InterPro" id="IPR004939">
    <property type="entry name" value="APC_su10/DOC_dom"/>
</dbReference>
<keyword evidence="5" id="KW-0131">Cell cycle</keyword>
<keyword evidence="9" id="KW-1185">Reference proteome</keyword>
<dbReference type="Gene3D" id="2.60.120.260">
    <property type="entry name" value="Galactose-binding domain-like"/>
    <property type="match status" value="1"/>
</dbReference>
<evidence type="ECO:0000259" key="7">
    <source>
        <dbReference type="PROSITE" id="PS51284"/>
    </source>
</evidence>
<evidence type="ECO:0000256" key="6">
    <source>
        <dbReference type="SAM" id="MobiDB-lite"/>
    </source>
</evidence>
<dbReference type="GO" id="GO:0070979">
    <property type="term" value="P:protein K11-linked ubiquitination"/>
    <property type="evidence" value="ECO:0007669"/>
    <property type="project" value="TreeGrafter"/>
</dbReference>
<sequence length="211" mass="23662">MYTPEAPPVPPPPQAQPPPPDASYESPPPPPAQPPPPPTRRPAIDWASYSDISERGKWSVSSYKFGFGSECLRDDDGDTFWHSDGPQPHYITIEFPRKTAIQKLSILLNFAKDDSYTPSVLHIRAGNGINDLQEVRVVVLDKPNGWCTFDLRSKPVHTYVVQVHIAQNHMSGKDTHVRGMKVFGPKEHTYTIDDDPFPFESVAFKSVSMIR</sequence>
<evidence type="ECO:0000256" key="4">
    <source>
        <dbReference type="ARBA" id="ARBA00022786"/>
    </source>
</evidence>
<keyword evidence="2" id="KW-0132">Cell division</keyword>
<dbReference type="InterPro" id="IPR016901">
    <property type="entry name" value="APC10/Doc1"/>
</dbReference>
<evidence type="ECO:0000256" key="3">
    <source>
        <dbReference type="ARBA" id="ARBA00022776"/>
    </source>
</evidence>
<reference evidence="8 9" key="1">
    <citation type="journal article" date="2019" name="Nat. Ecol. Evol.">
        <title>Megaphylogeny resolves global patterns of mushroom evolution.</title>
        <authorList>
            <person name="Varga T."/>
            <person name="Krizsan K."/>
            <person name="Foldi C."/>
            <person name="Dima B."/>
            <person name="Sanchez-Garcia M."/>
            <person name="Sanchez-Ramirez S."/>
            <person name="Szollosi G.J."/>
            <person name="Szarkandi J.G."/>
            <person name="Papp V."/>
            <person name="Albert L."/>
            <person name="Andreopoulos W."/>
            <person name="Angelini C."/>
            <person name="Antonin V."/>
            <person name="Barry K.W."/>
            <person name="Bougher N.L."/>
            <person name="Buchanan P."/>
            <person name="Buyck B."/>
            <person name="Bense V."/>
            <person name="Catcheside P."/>
            <person name="Chovatia M."/>
            <person name="Cooper J."/>
            <person name="Damon W."/>
            <person name="Desjardin D."/>
            <person name="Finy P."/>
            <person name="Geml J."/>
            <person name="Haridas S."/>
            <person name="Hughes K."/>
            <person name="Justo A."/>
            <person name="Karasinski D."/>
            <person name="Kautmanova I."/>
            <person name="Kiss B."/>
            <person name="Kocsube S."/>
            <person name="Kotiranta H."/>
            <person name="LaButti K.M."/>
            <person name="Lechner B.E."/>
            <person name="Liimatainen K."/>
            <person name="Lipzen A."/>
            <person name="Lukacs Z."/>
            <person name="Mihaltcheva S."/>
            <person name="Morgado L.N."/>
            <person name="Niskanen T."/>
            <person name="Noordeloos M.E."/>
            <person name="Ohm R.A."/>
            <person name="Ortiz-Santana B."/>
            <person name="Ovrebo C."/>
            <person name="Racz N."/>
            <person name="Riley R."/>
            <person name="Savchenko A."/>
            <person name="Shiryaev A."/>
            <person name="Soop K."/>
            <person name="Spirin V."/>
            <person name="Szebenyi C."/>
            <person name="Tomsovsky M."/>
            <person name="Tulloss R.E."/>
            <person name="Uehling J."/>
            <person name="Grigoriev I.V."/>
            <person name="Vagvolgyi C."/>
            <person name="Papp T."/>
            <person name="Martin F.M."/>
            <person name="Miettinen O."/>
            <person name="Hibbett D.S."/>
            <person name="Nagy L.G."/>
        </authorList>
    </citation>
    <scope>NUCLEOTIDE SEQUENCE [LARGE SCALE GENOMIC DNA]</scope>
    <source>
        <strain evidence="8 9">CBS 309.79</strain>
    </source>
</reference>
<dbReference type="CDD" id="cd08366">
    <property type="entry name" value="APC10"/>
    <property type="match status" value="1"/>
</dbReference>
<evidence type="ECO:0000313" key="9">
    <source>
        <dbReference type="Proteomes" id="UP000305067"/>
    </source>
</evidence>
<organism evidence="8 9">
    <name type="scientific">Pterulicium gracile</name>
    <dbReference type="NCBI Taxonomy" id="1884261"/>
    <lineage>
        <taxon>Eukaryota</taxon>
        <taxon>Fungi</taxon>
        <taxon>Dikarya</taxon>
        <taxon>Basidiomycota</taxon>
        <taxon>Agaricomycotina</taxon>
        <taxon>Agaricomycetes</taxon>
        <taxon>Agaricomycetidae</taxon>
        <taxon>Agaricales</taxon>
        <taxon>Pleurotineae</taxon>
        <taxon>Pterulaceae</taxon>
        <taxon>Pterulicium</taxon>
    </lineage>
</organism>
<dbReference type="EMBL" id="ML178873">
    <property type="protein sequence ID" value="TFK95825.1"/>
    <property type="molecule type" value="Genomic_DNA"/>
</dbReference>
<dbReference type="Proteomes" id="UP000305067">
    <property type="component" value="Unassembled WGS sequence"/>
</dbReference>
<gene>
    <name evidence="8" type="ORF">BDV98DRAFT_614535</name>
</gene>
<dbReference type="Pfam" id="PF03256">
    <property type="entry name" value="ANAPC10"/>
    <property type="match status" value="1"/>
</dbReference>
<keyword evidence="3" id="KW-0498">Mitosis</keyword>
<dbReference type="SMART" id="SM01337">
    <property type="entry name" value="APC10"/>
    <property type="match status" value="1"/>
</dbReference>
<evidence type="ECO:0000313" key="8">
    <source>
        <dbReference type="EMBL" id="TFK95825.1"/>
    </source>
</evidence>
<evidence type="ECO:0000256" key="1">
    <source>
        <dbReference type="ARBA" id="ARBA00006762"/>
    </source>
</evidence>
<evidence type="ECO:0000256" key="5">
    <source>
        <dbReference type="ARBA" id="ARBA00023306"/>
    </source>
</evidence>
<dbReference type="PANTHER" id="PTHR12936">
    <property type="entry name" value="ANAPHASE-PROMOTING COMPLEX 10"/>
    <property type="match status" value="1"/>
</dbReference>
<dbReference type="PROSITE" id="PS51284">
    <property type="entry name" value="DOC"/>
    <property type="match status" value="1"/>
</dbReference>
<dbReference type="GO" id="GO:0005680">
    <property type="term" value="C:anaphase-promoting complex"/>
    <property type="evidence" value="ECO:0007669"/>
    <property type="project" value="InterPro"/>
</dbReference>
<dbReference type="GO" id="GO:0051301">
    <property type="term" value="P:cell division"/>
    <property type="evidence" value="ECO:0007669"/>
    <property type="project" value="UniProtKB-KW"/>
</dbReference>
<keyword evidence="4" id="KW-0833">Ubl conjugation pathway</keyword>
<evidence type="ECO:0000256" key="2">
    <source>
        <dbReference type="ARBA" id="ARBA00022618"/>
    </source>
</evidence>
<dbReference type="OrthoDB" id="24948at2759"/>
<dbReference type="GO" id="GO:0031145">
    <property type="term" value="P:anaphase-promoting complex-dependent catabolic process"/>
    <property type="evidence" value="ECO:0007669"/>
    <property type="project" value="InterPro"/>
</dbReference>
<dbReference type="STRING" id="1884261.A0A5C3Q151"/>
<feature type="compositionally biased region" description="Pro residues" evidence="6">
    <location>
        <begin position="1"/>
        <end position="40"/>
    </location>
</feature>
<protein>
    <submittedName>
        <fullName evidence="8">Anaphase-promoting complex, subunit 10-domain-containing protein</fullName>
    </submittedName>
</protein>
<dbReference type="SUPFAM" id="SSF49785">
    <property type="entry name" value="Galactose-binding domain-like"/>
    <property type="match status" value="1"/>
</dbReference>
<name>A0A5C3Q151_9AGAR</name>
<dbReference type="PANTHER" id="PTHR12936:SF0">
    <property type="entry name" value="ANAPHASE-PROMOTING COMPLEX SUBUNIT 10"/>
    <property type="match status" value="1"/>
</dbReference>
<feature type="domain" description="DOC" evidence="7">
    <location>
        <begin position="28"/>
        <end position="209"/>
    </location>
</feature>
<feature type="region of interest" description="Disordered" evidence="6">
    <location>
        <begin position="1"/>
        <end position="44"/>
    </location>
</feature>
<proteinExistence type="inferred from homology"/>
<accession>A0A5C3Q151</accession>
<comment type="similarity">
    <text evidence="1">Belongs to the APC10 family.</text>
</comment>